<dbReference type="SUPFAM" id="SSF56112">
    <property type="entry name" value="Protein kinase-like (PK-like)"/>
    <property type="match status" value="1"/>
</dbReference>
<protein>
    <recommendedName>
        <fullName evidence="7">Protein kinase domain-containing protein</fullName>
    </recommendedName>
</protein>
<feature type="region of interest" description="Disordered" evidence="6">
    <location>
        <begin position="804"/>
        <end position="843"/>
    </location>
</feature>
<dbReference type="PANTHER" id="PTHR24058:SF113">
    <property type="entry name" value="HYPOTHETICAL SER-THR PROTEIN KINASE"/>
    <property type="match status" value="1"/>
</dbReference>
<keyword evidence="5" id="KW-0067">ATP-binding</keyword>
<dbReference type="OrthoDB" id="9332038at2759"/>
<name>A0A9D4UDU6_ADICA</name>
<evidence type="ECO:0000256" key="5">
    <source>
        <dbReference type="ARBA" id="ARBA00022840"/>
    </source>
</evidence>
<dbReference type="Gene3D" id="3.30.200.20">
    <property type="entry name" value="Phosphorylase Kinase, domain 1"/>
    <property type="match status" value="1"/>
</dbReference>
<feature type="region of interest" description="Disordered" evidence="6">
    <location>
        <begin position="865"/>
        <end position="937"/>
    </location>
</feature>
<dbReference type="GO" id="GO:0004674">
    <property type="term" value="F:protein serine/threonine kinase activity"/>
    <property type="evidence" value="ECO:0007669"/>
    <property type="project" value="UniProtKB-KW"/>
</dbReference>
<comment type="caution">
    <text evidence="8">The sequence shown here is derived from an EMBL/GenBank/DDBJ whole genome shotgun (WGS) entry which is preliminary data.</text>
</comment>
<keyword evidence="2" id="KW-0808">Transferase</keyword>
<dbReference type="GO" id="GO:0005524">
    <property type="term" value="F:ATP binding"/>
    <property type="evidence" value="ECO:0007669"/>
    <property type="project" value="UniProtKB-KW"/>
</dbReference>
<feature type="compositionally biased region" description="Polar residues" evidence="6">
    <location>
        <begin position="831"/>
        <end position="842"/>
    </location>
</feature>
<feature type="domain" description="Protein kinase" evidence="7">
    <location>
        <begin position="1026"/>
        <end position="1300"/>
    </location>
</feature>
<feature type="region of interest" description="Disordered" evidence="6">
    <location>
        <begin position="757"/>
        <end position="778"/>
    </location>
</feature>
<evidence type="ECO:0000256" key="3">
    <source>
        <dbReference type="ARBA" id="ARBA00022741"/>
    </source>
</evidence>
<dbReference type="PANTHER" id="PTHR24058">
    <property type="entry name" value="DUAL SPECIFICITY PROTEIN KINASE"/>
    <property type="match status" value="1"/>
</dbReference>
<evidence type="ECO:0000313" key="9">
    <source>
        <dbReference type="Proteomes" id="UP000886520"/>
    </source>
</evidence>
<dbReference type="CDD" id="cd14133">
    <property type="entry name" value="PKc_DYRK_like"/>
    <property type="match status" value="1"/>
</dbReference>
<dbReference type="InterPro" id="IPR008271">
    <property type="entry name" value="Ser/Thr_kinase_AS"/>
</dbReference>
<dbReference type="SMART" id="SM00220">
    <property type="entry name" value="S_TKc"/>
    <property type="match status" value="1"/>
</dbReference>
<dbReference type="EMBL" id="JABFUD020000018">
    <property type="protein sequence ID" value="KAI5066126.1"/>
    <property type="molecule type" value="Genomic_DNA"/>
</dbReference>
<reference evidence="8" key="1">
    <citation type="submission" date="2021-01" db="EMBL/GenBank/DDBJ databases">
        <title>Adiantum capillus-veneris genome.</title>
        <authorList>
            <person name="Fang Y."/>
            <person name="Liao Q."/>
        </authorList>
    </citation>
    <scope>NUCLEOTIDE SEQUENCE</scope>
    <source>
        <strain evidence="8">H3</strain>
        <tissue evidence="8">Leaf</tissue>
    </source>
</reference>
<gene>
    <name evidence="8" type="ORF">GOP47_0018750</name>
</gene>
<dbReference type="PROSITE" id="PS50011">
    <property type="entry name" value="PROTEIN_KINASE_DOM"/>
    <property type="match status" value="1"/>
</dbReference>
<evidence type="ECO:0000259" key="7">
    <source>
        <dbReference type="PROSITE" id="PS50011"/>
    </source>
</evidence>
<keyword evidence="4" id="KW-0418">Kinase</keyword>
<evidence type="ECO:0000256" key="2">
    <source>
        <dbReference type="ARBA" id="ARBA00022679"/>
    </source>
</evidence>
<keyword evidence="1" id="KW-0723">Serine/threonine-protein kinase</keyword>
<evidence type="ECO:0000313" key="8">
    <source>
        <dbReference type="EMBL" id="KAI5066126.1"/>
    </source>
</evidence>
<keyword evidence="9" id="KW-1185">Reference proteome</keyword>
<feature type="compositionally biased region" description="Basic and acidic residues" evidence="6">
    <location>
        <begin position="804"/>
        <end position="819"/>
    </location>
</feature>
<feature type="compositionally biased region" description="Polar residues" evidence="6">
    <location>
        <begin position="910"/>
        <end position="937"/>
    </location>
</feature>
<dbReference type="InterPro" id="IPR000719">
    <property type="entry name" value="Prot_kinase_dom"/>
</dbReference>
<sequence length="1300" mass="144573">MADPVEIILEFLQRNQFAKAEAAFKAELLSRSTGENPVLSSENVLDWDLQLRSSAPNNLDAVIQDIDRLEASTNEQTAMSGRLPALDRSFLHASDELRRGSSRGRAKSPPEKQLYIEYESGQSKSQEPLCAVAEDFAFMNSRSQPESVTVCSTAGHVTSPMHGFDSTMQGSVCKDVDRPSSGSSTAALSQPLAVDWHSLPGVQKVIEPSSTQGNLELLWQQQSSTNFSSSPTLQGPDKLSCKTEAQRKESVSNELRVACGTFDLDVVQCNTKGVEKQEYHSVQAELEVPSSTRFATKATLDRERAKVHEVGDATLQLQNGFLPNSTREGPFKEPALKTPLPLSFLKPLLKEDHQRSVLEYADLGDERDAGAYSWHGDELQKFEINGSVPGCRLADSTPFLNSQDLTANGLSLPETLPRLPPVRIHSVDKNMDTLKEGGSTAENENSTRSFESAAFKSMASTPEGPLGWGVLTDGLMGQDMSTLGLKRQVSRLSVSQGIVEDLSEQLSGFATAVDGQSEKWYPDDYCDSDMWEDDDDPGYHRQPIEDEEWFLAHEIDYPSDDERARQHTDKSLLADAKQSNKLDEDDRSFVEEESYFSGEEYYRQQAAKKEAHRLQMSESKEQMDRSKAAYSTIYLTSNVDDVLNSSRGNNAGNDYDGQLYDSEEINLMASQPVWKGFMYQADQLEQIDLRSSAYRPDDRRADVADDDNHGSVRSGLLVSSDAADIGSEVRDSLLGGSSEGDGESVRYQELVAYGPAHGPFKSQDLSSNKEGRHVEVKSAPVRHLDEDEDERDVILQYYSEEWGHAKESGQREATRRSHLDAGLQTKEQLKSRQSSSCNNKAGQDNGGFVFEGFSFPSPSSTCDVAGSRAGSGKSLWSNRESTIQGEETEGYGSGLVGPDGTLAAWKRKSNNSSPGIGSSEDNLPNVTPSNHSSGSLHSTDEYVSLEAREDSDVGCNMGGSLPKASEPLAQEDDEAAIAQEELRTLGADGDQYEVFDLRIVHRKNRTGFEEDKDFPVMINSVIAGRYHVTEYLGSAAFSKALQAHDLHTGMDVCLKIIKNNKDFFDQSLDEIKLLKFVNKHDPADKYHILRLYDYFYHREHLFIVCELLRANLYEFHKFNRESGGEVYFTMPRLQSITLQCLEALEYLHRLGIIHCDLKPENILVKSYSRCEIKIIDLGSSCFQTDHLCSYVQSRSYRAPEVILGLPYDQKIDIWSLGCILAELCTGNVLFQNDSLGTLLARVVGILGPVDPEVLAKGRDTHKYFTKNYMLYERNQKVELASDDSVRLVKILKSLWVTLRI</sequence>
<dbReference type="InterPro" id="IPR011009">
    <property type="entry name" value="Kinase-like_dom_sf"/>
</dbReference>
<evidence type="ECO:0000256" key="4">
    <source>
        <dbReference type="ARBA" id="ARBA00022777"/>
    </source>
</evidence>
<dbReference type="InterPro" id="IPR050494">
    <property type="entry name" value="Ser_Thr_dual-spec_kinase"/>
</dbReference>
<feature type="compositionally biased region" description="Polar residues" evidence="6">
    <location>
        <begin position="874"/>
        <end position="885"/>
    </location>
</feature>
<feature type="compositionally biased region" description="Basic and acidic residues" evidence="6">
    <location>
        <begin position="767"/>
        <end position="776"/>
    </location>
</feature>
<dbReference type="Gene3D" id="1.10.510.10">
    <property type="entry name" value="Transferase(Phosphotransferase) domain 1"/>
    <property type="match status" value="1"/>
</dbReference>
<dbReference type="FunFam" id="3.30.200.20:FF:000216">
    <property type="entry name" value="Putative serine/threonine-protein kinase dyrk2"/>
    <property type="match status" value="1"/>
</dbReference>
<evidence type="ECO:0000256" key="6">
    <source>
        <dbReference type="SAM" id="MobiDB-lite"/>
    </source>
</evidence>
<organism evidence="8 9">
    <name type="scientific">Adiantum capillus-veneris</name>
    <name type="common">Maidenhair fern</name>
    <dbReference type="NCBI Taxonomy" id="13818"/>
    <lineage>
        <taxon>Eukaryota</taxon>
        <taxon>Viridiplantae</taxon>
        <taxon>Streptophyta</taxon>
        <taxon>Embryophyta</taxon>
        <taxon>Tracheophyta</taxon>
        <taxon>Polypodiopsida</taxon>
        <taxon>Polypodiidae</taxon>
        <taxon>Polypodiales</taxon>
        <taxon>Pteridineae</taxon>
        <taxon>Pteridaceae</taxon>
        <taxon>Vittarioideae</taxon>
        <taxon>Adiantum</taxon>
    </lineage>
</organism>
<proteinExistence type="predicted"/>
<keyword evidence="3" id="KW-0547">Nucleotide-binding</keyword>
<evidence type="ECO:0000256" key="1">
    <source>
        <dbReference type="ARBA" id="ARBA00022527"/>
    </source>
</evidence>
<accession>A0A9D4UDU6</accession>
<dbReference type="PROSITE" id="PS00108">
    <property type="entry name" value="PROTEIN_KINASE_ST"/>
    <property type="match status" value="1"/>
</dbReference>
<dbReference type="Proteomes" id="UP000886520">
    <property type="component" value="Chromosome 18"/>
</dbReference>
<dbReference type="Pfam" id="PF00069">
    <property type="entry name" value="Pkinase"/>
    <property type="match status" value="1"/>
</dbReference>